<evidence type="ECO:0000313" key="1">
    <source>
        <dbReference type="EMBL" id="SOY40315.1"/>
    </source>
</evidence>
<evidence type="ECO:0000313" key="2">
    <source>
        <dbReference type="Proteomes" id="UP000257016"/>
    </source>
</evidence>
<name>A0A975WPG3_9BURK</name>
<dbReference type="AlphaFoldDB" id="A0A975WPG3"/>
<sequence length="60" mass="7205">MYARAMQVALHEGYRECMWFPEALTILVARPRGRMGCTLTRQCCKVQRRTLRHFERRCLC</sequence>
<proteinExistence type="predicted"/>
<dbReference type="Proteomes" id="UP000257016">
    <property type="component" value="Unassembled WGS sequence"/>
</dbReference>
<dbReference type="EMBL" id="OFSN01000001">
    <property type="protein sequence ID" value="SOY40315.1"/>
    <property type="molecule type" value="Genomic_DNA"/>
</dbReference>
<comment type="caution">
    <text evidence="1">The sequence shown here is derived from an EMBL/GenBank/DDBJ whole genome shotgun (WGS) entry which is preliminary data.</text>
</comment>
<protein>
    <submittedName>
        <fullName evidence="1">Uncharacterized protein</fullName>
    </submittedName>
</protein>
<accession>A0A975WPG3</accession>
<gene>
    <name evidence="1" type="ORF">CBM2586_A10280</name>
</gene>
<reference evidence="1 2" key="1">
    <citation type="submission" date="2018-01" db="EMBL/GenBank/DDBJ databases">
        <authorList>
            <person name="Clerissi C."/>
        </authorList>
    </citation>
    <scope>NUCLEOTIDE SEQUENCE [LARGE SCALE GENOMIC DNA]</scope>
    <source>
        <strain evidence="1">Cupriavidus taiwanensis LMG 19430</strain>
    </source>
</reference>
<organism evidence="1 2">
    <name type="scientific">Cupriavidus taiwanensis</name>
    <dbReference type="NCBI Taxonomy" id="164546"/>
    <lineage>
        <taxon>Bacteria</taxon>
        <taxon>Pseudomonadati</taxon>
        <taxon>Pseudomonadota</taxon>
        <taxon>Betaproteobacteria</taxon>
        <taxon>Burkholderiales</taxon>
        <taxon>Burkholderiaceae</taxon>
        <taxon>Cupriavidus</taxon>
    </lineage>
</organism>